<dbReference type="GO" id="GO:0006351">
    <property type="term" value="P:DNA-templated transcription"/>
    <property type="evidence" value="ECO:0007669"/>
    <property type="project" value="InterPro"/>
</dbReference>
<keyword evidence="6" id="KW-0175">Coiled coil</keyword>
<dbReference type="AlphaFoldDB" id="A0A6A6T9X4"/>
<keyword evidence="5" id="KW-0539">Nucleus</keyword>
<dbReference type="SUPFAM" id="SSF57701">
    <property type="entry name" value="Zn2/Cys6 DNA-binding domain"/>
    <property type="match status" value="1"/>
</dbReference>
<evidence type="ECO:0000256" key="3">
    <source>
        <dbReference type="ARBA" id="ARBA00023015"/>
    </source>
</evidence>
<dbReference type="Proteomes" id="UP000799324">
    <property type="component" value="Unassembled WGS sequence"/>
</dbReference>
<dbReference type="Gene3D" id="4.10.240.10">
    <property type="entry name" value="Zn(2)-C6 fungal-type DNA-binding domain"/>
    <property type="match status" value="1"/>
</dbReference>
<dbReference type="Pfam" id="PF04082">
    <property type="entry name" value="Fungal_trans"/>
    <property type="match status" value="1"/>
</dbReference>
<sequence length="523" mass="58902">MEESSDGRRLSRTVCLLCRQRKIRCDRNLPGCESCIKLKADCQYVRVKNKPGLRAGYVSELEQRLAKLEKEVQAIKVDRASKERAGLEEVLFRLRHSGEEPPSDIQDAMQSSSPTQSFVAAVEDTVGASPKTARYSPPVFDPLAKGVIDELCTTWFQKYHAWFPILHQPSLLEVLQTSSDLSTTMYSIVFRAIAVVAIPHWGQTAALTSEQRHKLSDDLRGQIVMESISHLSLQSLQAVLMLTIRDWGLGRLIEFWNLVALAKRMGTQLGLRDLVANHCDNYNQLSSLPPRMLPLPNSLVNKEEKIRAYWMTEVLDCSSTVGAAWNVNISKPENTGLLPCSDIMWAFPEAIISAWSFGDFETPSTYSLYVMLVTNELYHVHQFLQQSFDTQSVTERIRQQQECKTIDERLIGWRSRFAVASLRMSVENSGSYDANVVLTQCTLDLSIISLYQRLAFLPSSVGDDQGPWYHAIQRCLDACDGITNTLRGTHDMNLESISPLIISSIIVSSRFLLGKVPIFPLPR</sequence>
<dbReference type="PROSITE" id="PS00463">
    <property type="entry name" value="ZN2_CY6_FUNGAL_1"/>
    <property type="match status" value="1"/>
</dbReference>
<keyword evidence="4" id="KW-0804">Transcription</keyword>
<dbReference type="CDD" id="cd00067">
    <property type="entry name" value="GAL4"/>
    <property type="match status" value="1"/>
</dbReference>
<accession>A0A6A6T9X4</accession>
<evidence type="ECO:0000313" key="8">
    <source>
        <dbReference type="EMBL" id="KAF2656749.1"/>
    </source>
</evidence>
<dbReference type="PROSITE" id="PS50048">
    <property type="entry name" value="ZN2_CY6_FUNGAL_2"/>
    <property type="match status" value="1"/>
</dbReference>
<reference evidence="8" key="1">
    <citation type="journal article" date="2020" name="Stud. Mycol.">
        <title>101 Dothideomycetes genomes: a test case for predicting lifestyles and emergence of pathogens.</title>
        <authorList>
            <person name="Haridas S."/>
            <person name="Albert R."/>
            <person name="Binder M."/>
            <person name="Bloem J."/>
            <person name="Labutti K."/>
            <person name="Salamov A."/>
            <person name="Andreopoulos B."/>
            <person name="Baker S."/>
            <person name="Barry K."/>
            <person name="Bills G."/>
            <person name="Bluhm B."/>
            <person name="Cannon C."/>
            <person name="Castanera R."/>
            <person name="Culley D."/>
            <person name="Daum C."/>
            <person name="Ezra D."/>
            <person name="Gonzalez J."/>
            <person name="Henrissat B."/>
            <person name="Kuo A."/>
            <person name="Liang C."/>
            <person name="Lipzen A."/>
            <person name="Lutzoni F."/>
            <person name="Magnuson J."/>
            <person name="Mondo S."/>
            <person name="Nolan M."/>
            <person name="Ohm R."/>
            <person name="Pangilinan J."/>
            <person name="Park H.-J."/>
            <person name="Ramirez L."/>
            <person name="Alfaro M."/>
            <person name="Sun H."/>
            <person name="Tritt A."/>
            <person name="Yoshinaga Y."/>
            <person name="Zwiers L.-H."/>
            <person name="Turgeon B."/>
            <person name="Goodwin S."/>
            <person name="Spatafora J."/>
            <person name="Crous P."/>
            <person name="Grigoriev I."/>
        </authorList>
    </citation>
    <scope>NUCLEOTIDE SEQUENCE</scope>
    <source>
        <strain evidence="8">CBS 122681</strain>
    </source>
</reference>
<name>A0A6A6T9X4_9PLEO</name>
<dbReference type="Pfam" id="PF00172">
    <property type="entry name" value="Zn_clus"/>
    <property type="match status" value="1"/>
</dbReference>
<dbReference type="EMBL" id="MU004333">
    <property type="protein sequence ID" value="KAF2656749.1"/>
    <property type="molecule type" value="Genomic_DNA"/>
</dbReference>
<evidence type="ECO:0000259" key="7">
    <source>
        <dbReference type="PROSITE" id="PS50048"/>
    </source>
</evidence>
<dbReference type="GO" id="GO:0005634">
    <property type="term" value="C:nucleus"/>
    <property type="evidence" value="ECO:0007669"/>
    <property type="project" value="UniProtKB-SubCell"/>
</dbReference>
<evidence type="ECO:0000256" key="5">
    <source>
        <dbReference type="ARBA" id="ARBA00023242"/>
    </source>
</evidence>
<evidence type="ECO:0000313" key="9">
    <source>
        <dbReference type="Proteomes" id="UP000799324"/>
    </source>
</evidence>
<evidence type="ECO:0000256" key="6">
    <source>
        <dbReference type="SAM" id="Coils"/>
    </source>
</evidence>
<dbReference type="CDD" id="cd12148">
    <property type="entry name" value="fungal_TF_MHR"/>
    <property type="match status" value="1"/>
</dbReference>
<dbReference type="PANTHER" id="PTHR47338:SF20">
    <property type="entry name" value="ZN(II)2CYS6 TRANSCRIPTION FACTOR (EUROFUNG)"/>
    <property type="match status" value="1"/>
</dbReference>
<keyword evidence="9" id="KW-1185">Reference proteome</keyword>
<proteinExistence type="predicted"/>
<dbReference type="GO" id="GO:0008270">
    <property type="term" value="F:zinc ion binding"/>
    <property type="evidence" value="ECO:0007669"/>
    <property type="project" value="InterPro"/>
</dbReference>
<protein>
    <recommendedName>
        <fullName evidence="7">Zn(2)-C6 fungal-type domain-containing protein</fullName>
    </recommendedName>
</protein>
<dbReference type="PANTHER" id="PTHR47338">
    <property type="entry name" value="ZN(II)2CYS6 TRANSCRIPTION FACTOR (EUROFUNG)-RELATED"/>
    <property type="match status" value="1"/>
</dbReference>
<comment type="subcellular location">
    <subcellularLocation>
        <location evidence="1">Nucleus</location>
    </subcellularLocation>
</comment>
<keyword evidence="3" id="KW-0805">Transcription regulation</keyword>
<dbReference type="InterPro" id="IPR050815">
    <property type="entry name" value="TF_fung"/>
</dbReference>
<dbReference type="InterPro" id="IPR001138">
    <property type="entry name" value="Zn2Cys6_DnaBD"/>
</dbReference>
<dbReference type="SMART" id="SM00066">
    <property type="entry name" value="GAL4"/>
    <property type="match status" value="1"/>
</dbReference>
<dbReference type="GO" id="GO:0003677">
    <property type="term" value="F:DNA binding"/>
    <property type="evidence" value="ECO:0007669"/>
    <property type="project" value="InterPro"/>
</dbReference>
<evidence type="ECO:0000256" key="2">
    <source>
        <dbReference type="ARBA" id="ARBA00022723"/>
    </source>
</evidence>
<gene>
    <name evidence="8" type="ORF">K491DRAFT_691794</name>
</gene>
<dbReference type="OrthoDB" id="3862662at2759"/>
<feature type="domain" description="Zn(2)-C6 fungal-type" evidence="7">
    <location>
        <begin position="14"/>
        <end position="44"/>
    </location>
</feature>
<evidence type="ECO:0000256" key="4">
    <source>
        <dbReference type="ARBA" id="ARBA00023163"/>
    </source>
</evidence>
<organism evidence="8 9">
    <name type="scientific">Lophiostoma macrostomum CBS 122681</name>
    <dbReference type="NCBI Taxonomy" id="1314788"/>
    <lineage>
        <taxon>Eukaryota</taxon>
        <taxon>Fungi</taxon>
        <taxon>Dikarya</taxon>
        <taxon>Ascomycota</taxon>
        <taxon>Pezizomycotina</taxon>
        <taxon>Dothideomycetes</taxon>
        <taxon>Pleosporomycetidae</taxon>
        <taxon>Pleosporales</taxon>
        <taxon>Lophiostomataceae</taxon>
        <taxon>Lophiostoma</taxon>
    </lineage>
</organism>
<keyword evidence="2" id="KW-0479">Metal-binding</keyword>
<dbReference type="GO" id="GO:0000981">
    <property type="term" value="F:DNA-binding transcription factor activity, RNA polymerase II-specific"/>
    <property type="evidence" value="ECO:0007669"/>
    <property type="project" value="InterPro"/>
</dbReference>
<dbReference type="InterPro" id="IPR007219">
    <property type="entry name" value="XnlR_reg_dom"/>
</dbReference>
<feature type="coiled-coil region" evidence="6">
    <location>
        <begin position="58"/>
        <end position="85"/>
    </location>
</feature>
<dbReference type="InterPro" id="IPR036864">
    <property type="entry name" value="Zn2-C6_fun-type_DNA-bd_sf"/>
</dbReference>
<evidence type="ECO:0000256" key="1">
    <source>
        <dbReference type="ARBA" id="ARBA00004123"/>
    </source>
</evidence>